<dbReference type="EMBL" id="LR862144">
    <property type="protein sequence ID" value="CAD1824700.1"/>
    <property type="molecule type" value="Genomic_DNA"/>
</dbReference>
<accession>A0A6V7P1J9</accession>
<protein>
    <submittedName>
        <fullName evidence="1">Uncharacterized protein</fullName>
    </submittedName>
</protein>
<evidence type="ECO:0000313" key="1">
    <source>
        <dbReference type="EMBL" id="CAD1824700.1"/>
    </source>
</evidence>
<proteinExistence type="predicted"/>
<organism evidence="1">
    <name type="scientific">Ananas comosus var. bracteatus</name>
    <name type="common">red pineapple</name>
    <dbReference type="NCBI Taxonomy" id="296719"/>
    <lineage>
        <taxon>Eukaryota</taxon>
        <taxon>Viridiplantae</taxon>
        <taxon>Streptophyta</taxon>
        <taxon>Embryophyta</taxon>
        <taxon>Tracheophyta</taxon>
        <taxon>Spermatophyta</taxon>
        <taxon>Magnoliopsida</taxon>
        <taxon>Liliopsida</taxon>
        <taxon>Poales</taxon>
        <taxon>Bromeliaceae</taxon>
        <taxon>Bromelioideae</taxon>
        <taxon>Ananas</taxon>
    </lineage>
</organism>
<reference evidence="1" key="1">
    <citation type="submission" date="2020-07" db="EMBL/GenBank/DDBJ databases">
        <authorList>
            <person name="Lin J."/>
        </authorList>
    </citation>
    <scope>NUCLEOTIDE SEQUENCE</scope>
</reference>
<sequence length="229" mass="23400">MGSKVFEVTVNLSNINVTHWGIGLDSKCKVIAPQYMHSLEFNIELWFEVLLIQFQRGVDPNGGVKGTSCSLDGSLVFVALAEEGEGLSVVEAEAHDVEEVGKGCFKETVAVEGEVDPDLLEEGVATFAGGEELSGRRGEGNVKGSKRKEAMAKEVEGEGLQDVGGVVADVEGGGEVCLYDGGAGEGGGEGGGRGRGAGGGAELGTLDEVAVGLGGEVAAAAEACKGRRE</sequence>
<gene>
    <name evidence="1" type="ORF">CB5_LOCUS7911</name>
</gene>
<name>A0A6V7P1J9_ANACO</name>
<dbReference type="AlphaFoldDB" id="A0A6V7P1J9"/>